<accession>A0A5J5GB78</accession>
<dbReference type="InterPro" id="IPR002509">
    <property type="entry name" value="NODB_dom"/>
</dbReference>
<dbReference type="PROSITE" id="PS51677">
    <property type="entry name" value="NODB"/>
    <property type="match status" value="1"/>
</dbReference>
<sequence length="463" mass="52984">METLLLWLFYITTFYAFIPGLITRIFGYRVFRRGVGVKDYALTFDDGPDPEYTPRLLDLLKEHDAKATFFVVGAHAERHPELIRRMHDEGHLIGIHNYVHKSNWIMRPGTVRKQIQRTDDIIHSITGQRSIYYRPPWGIVNLFDFSKRRQVRIILWSAMFGDWKEKLGAKKLTAKLLSRLNPGEVMLLHDCGRTLGADPKAPANMLTALKTMLEEADKRGLKSIRVDEMIRASEKAREGRLSFGKMLLVWCWLMWEKAFQFMFRLKTVSPENPFFHYRLRSYSGDTIEMGEGSVLKKGDRIVELHFDNRRLFELGVSSRSEAQLAIRMIRYTQKELPDLAEIIASSEELASAKALYGVSMINRGPEKFGFLVTDLPDGLFAKSTRVYLRILLSVIHPSGGNRLKRRADALVPKTMLMPITDLLRSYGKPHPGSLTKSVKHSEEDAELSVTLSDADLPGVHAVH</sequence>
<evidence type="ECO:0000259" key="2">
    <source>
        <dbReference type="PROSITE" id="PS51677"/>
    </source>
</evidence>
<evidence type="ECO:0000313" key="4">
    <source>
        <dbReference type="Proteomes" id="UP000367750"/>
    </source>
</evidence>
<dbReference type="InterPro" id="IPR054467">
    <property type="entry name" value="YkoP-like_dom"/>
</dbReference>
<protein>
    <submittedName>
        <fullName evidence="3">Polysaccharide deacetylase family protein</fullName>
    </submittedName>
</protein>
<name>A0A5J5GB78_9BACL</name>
<dbReference type="Pfam" id="PF01522">
    <property type="entry name" value="Polysacc_deac_1"/>
    <property type="match status" value="1"/>
</dbReference>
<keyword evidence="1" id="KW-0472">Membrane</keyword>
<dbReference type="Pfam" id="PF22790">
    <property type="entry name" value="YkoP"/>
    <property type="match status" value="1"/>
</dbReference>
<keyword evidence="4" id="KW-1185">Reference proteome</keyword>
<comment type="caution">
    <text evidence="3">The sequence shown here is derived from an EMBL/GenBank/DDBJ whole genome shotgun (WGS) entry which is preliminary data.</text>
</comment>
<dbReference type="RefSeq" id="WP_150457682.1">
    <property type="nucleotide sequence ID" value="NZ_VYKK01000008.1"/>
</dbReference>
<dbReference type="GO" id="GO:0016810">
    <property type="term" value="F:hydrolase activity, acting on carbon-nitrogen (but not peptide) bonds"/>
    <property type="evidence" value="ECO:0007669"/>
    <property type="project" value="InterPro"/>
</dbReference>
<dbReference type="SUPFAM" id="SSF88713">
    <property type="entry name" value="Glycoside hydrolase/deacetylase"/>
    <property type="match status" value="1"/>
</dbReference>
<dbReference type="Proteomes" id="UP000367750">
    <property type="component" value="Unassembled WGS sequence"/>
</dbReference>
<dbReference type="Gene3D" id="3.20.20.370">
    <property type="entry name" value="Glycoside hydrolase/deacetylase"/>
    <property type="match status" value="1"/>
</dbReference>
<dbReference type="CDD" id="cd10959">
    <property type="entry name" value="CE4_NodB_like_3"/>
    <property type="match status" value="1"/>
</dbReference>
<organism evidence="3 4">
    <name type="scientific">Paenibacillus spiritus</name>
    <dbReference type="NCBI Taxonomy" id="2496557"/>
    <lineage>
        <taxon>Bacteria</taxon>
        <taxon>Bacillati</taxon>
        <taxon>Bacillota</taxon>
        <taxon>Bacilli</taxon>
        <taxon>Bacillales</taxon>
        <taxon>Paenibacillaceae</taxon>
        <taxon>Paenibacillus</taxon>
    </lineage>
</organism>
<dbReference type="InterPro" id="IPR050248">
    <property type="entry name" value="Polysacc_deacetylase_ArnD"/>
</dbReference>
<gene>
    <name evidence="3" type="ORF">F4V43_07815</name>
</gene>
<keyword evidence="1" id="KW-1133">Transmembrane helix</keyword>
<evidence type="ECO:0000313" key="3">
    <source>
        <dbReference type="EMBL" id="KAA9005369.1"/>
    </source>
</evidence>
<dbReference type="PANTHER" id="PTHR10587:SF137">
    <property type="entry name" value="4-DEOXY-4-FORMAMIDO-L-ARABINOSE-PHOSPHOUNDECAPRENOL DEFORMYLASE ARND-RELATED"/>
    <property type="match status" value="1"/>
</dbReference>
<dbReference type="PANTHER" id="PTHR10587">
    <property type="entry name" value="GLYCOSYL TRANSFERASE-RELATED"/>
    <property type="match status" value="1"/>
</dbReference>
<dbReference type="InterPro" id="IPR011330">
    <property type="entry name" value="Glyco_hydro/deAcase_b/a-brl"/>
</dbReference>
<dbReference type="AlphaFoldDB" id="A0A5J5GB78"/>
<reference evidence="3 4" key="1">
    <citation type="submission" date="2019-09" db="EMBL/GenBank/DDBJ databases">
        <title>Bacillus ochoae sp. nov., Paenibacillus whitsoniae sp. nov., Paenibacillus spiritus sp. nov. Isolated from the Mars Exploration Rover during spacecraft assembly.</title>
        <authorList>
            <person name="Seuylemezian A."/>
            <person name="Vaishampayan P."/>
        </authorList>
    </citation>
    <scope>NUCLEOTIDE SEQUENCE [LARGE SCALE GENOMIC DNA]</scope>
    <source>
        <strain evidence="3 4">MER_111</strain>
    </source>
</reference>
<keyword evidence="1" id="KW-0812">Transmembrane</keyword>
<dbReference type="EMBL" id="VYKK01000008">
    <property type="protein sequence ID" value="KAA9005369.1"/>
    <property type="molecule type" value="Genomic_DNA"/>
</dbReference>
<feature type="transmembrane region" description="Helical" evidence="1">
    <location>
        <begin position="6"/>
        <end position="26"/>
    </location>
</feature>
<dbReference type="GO" id="GO:0005975">
    <property type="term" value="P:carbohydrate metabolic process"/>
    <property type="evidence" value="ECO:0007669"/>
    <property type="project" value="InterPro"/>
</dbReference>
<feature type="domain" description="NodB homology" evidence="2">
    <location>
        <begin position="38"/>
        <end position="224"/>
    </location>
</feature>
<proteinExistence type="predicted"/>
<evidence type="ECO:0000256" key="1">
    <source>
        <dbReference type="SAM" id="Phobius"/>
    </source>
</evidence>
<dbReference type="OrthoDB" id="2649545at2"/>